<dbReference type="Proteomes" id="UP001177023">
    <property type="component" value="Unassembled WGS sequence"/>
</dbReference>
<keyword evidence="5" id="KW-1185">Reference proteome</keyword>
<name>A0AA36FPD2_9BILA</name>
<comment type="similarity">
    <text evidence="1">Belongs to the PP1 inhibitor family.</text>
</comment>
<feature type="non-terminal residue" evidence="4">
    <location>
        <position position="112"/>
    </location>
</feature>
<evidence type="ECO:0000256" key="2">
    <source>
        <dbReference type="ARBA" id="ARBA00022553"/>
    </source>
</evidence>
<keyword evidence="2" id="KW-0597">Phosphoprotein</keyword>
<evidence type="ECO:0000256" key="1">
    <source>
        <dbReference type="ARBA" id="ARBA00005483"/>
    </source>
</evidence>
<protein>
    <recommendedName>
        <fullName evidence="6">Protein phosphatase 1 regulatory subunit 14B</fullName>
    </recommendedName>
</protein>
<comment type="caution">
    <text evidence="4">The sequence shown here is derived from an EMBL/GenBank/DDBJ whole genome shotgun (WGS) entry which is preliminary data.</text>
</comment>
<evidence type="ECO:0000256" key="3">
    <source>
        <dbReference type="ARBA" id="ARBA00023272"/>
    </source>
</evidence>
<dbReference type="SUPFAM" id="SSF81790">
    <property type="entry name" value="Myosin phosphatase inhibitor 17kDa protein, CPI-17"/>
    <property type="match status" value="1"/>
</dbReference>
<evidence type="ECO:0008006" key="6">
    <source>
        <dbReference type="Google" id="ProtNLM"/>
    </source>
</evidence>
<dbReference type="GO" id="GO:0004865">
    <property type="term" value="F:protein serine/threonine phosphatase inhibitor activity"/>
    <property type="evidence" value="ECO:0007669"/>
    <property type="project" value="TreeGrafter"/>
</dbReference>
<dbReference type="Pfam" id="PF05361">
    <property type="entry name" value="PP1_inhibitor"/>
    <property type="match status" value="1"/>
</dbReference>
<evidence type="ECO:0000313" key="4">
    <source>
        <dbReference type="EMBL" id="CAJ0557859.1"/>
    </source>
</evidence>
<dbReference type="GO" id="GO:0005737">
    <property type="term" value="C:cytoplasm"/>
    <property type="evidence" value="ECO:0007669"/>
    <property type="project" value="InterPro"/>
</dbReference>
<dbReference type="InterPro" id="IPR036658">
    <property type="entry name" value="CPI-17_sf"/>
</dbReference>
<sequence length="112" mass="13277">MTEEPKHARFGDREERRIERSRVLTMKYGKQQMVLIRKRMQVENWVEEEVTKLYGGKDENGVELELDDLLALDTAQQRRKFAYDELQKHFCPASMDRITAFLDGLIRQLAAF</sequence>
<accession>A0AA36FPD2</accession>
<reference evidence="4" key="1">
    <citation type="submission" date="2023-06" db="EMBL/GenBank/DDBJ databases">
        <authorList>
            <person name="Delattre M."/>
        </authorList>
    </citation>
    <scope>NUCLEOTIDE SEQUENCE</scope>
    <source>
        <strain evidence="4">AF72</strain>
    </source>
</reference>
<organism evidence="4 5">
    <name type="scientific">Mesorhabditis spiculigera</name>
    <dbReference type="NCBI Taxonomy" id="96644"/>
    <lineage>
        <taxon>Eukaryota</taxon>
        <taxon>Metazoa</taxon>
        <taxon>Ecdysozoa</taxon>
        <taxon>Nematoda</taxon>
        <taxon>Chromadorea</taxon>
        <taxon>Rhabditida</taxon>
        <taxon>Rhabditina</taxon>
        <taxon>Rhabditomorpha</taxon>
        <taxon>Rhabditoidea</taxon>
        <taxon>Rhabditidae</taxon>
        <taxon>Mesorhabditinae</taxon>
        <taxon>Mesorhabditis</taxon>
    </lineage>
</organism>
<dbReference type="AlphaFoldDB" id="A0AA36FPD2"/>
<dbReference type="PANTHER" id="PTHR16188">
    <property type="entry name" value="PROTEIN PHOSPHATASE 1 INHIBITOR POTENTIATED BY PROTEIN KINASE C"/>
    <property type="match status" value="1"/>
</dbReference>
<dbReference type="PANTHER" id="PTHR16188:SF14">
    <property type="entry name" value="GEO07393P1"/>
    <property type="match status" value="1"/>
</dbReference>
<keyword evidence="3" id="KW-0650">Protein phosphatase inhibitor</keyword>
<proteinExistence type="inferred from homology"/>
<dbReference type="EMBL" id="CATQJA010000128">
    <property type="protein sequence ID" value="CAJ0557859.1"/>
    <property type="molecule type" value="Genomic_DNA"/>
</dbReference>
<evidence type="ECO:0000313" key="5">
    <source>
        <dbReference type="Proteomes" id="UP001177023"/>
    </source>
</evidence>
<dbReference type="Gene3D" id="1.10.150.220">
    <property type="entry name" value="CPI-17"/>
    <property type="match status" value="1"/>
</dbReference>
<gene>
    <name evidence="4" type="ORF">MSPICULIGERA_LOCUS608</name>
</gene>
<dbReference type="InterPro" id="IPR008025">
    <property type="entry name" value="CPI-17"/>
</dbReference>